<proteinExistence type="predicted"/>
<reference evidence="2 3" key="1">
    <citation type="submission" date="2024-05" db="EMBL/GenBank/DDBJ databases">
        <title>Culex pipiens pipiens assembly and annotation.</title>
        <authorList>
            <person name="Alout H."/>
            <person name="Durand T."/>
        </authorList>
    </citation>
    <scope>NUCLEOTIDE SEQUENCE [LARGE SCALE GENOMIC DNA]</scope>
    <source>
        <strain evidence="2">HA-2024</strain>
        <tissue evidence="2">Whole body</tissue>
    </source>
</reference>
<keyword evidence="1" id="KW-1133">Transmembrane helix</keyword>
<evidence type="ECO:0000313" key="2">
    <source>
        <dbReference type="EMBL" id="KAL1379916.1"/>
    </source>
</evidence>
<dbReference type="Gene3D" id="1.20.1070.10">
    <property type="entry name" value="Rhodopsin 7-helix transmembrane proteins"/>
    <property type="match status" value="1"/>
</dbReference>
<organism evidence="2 3">
    <name type="scientific">Culex pipiens pipiens</name>
    <name type="common">Northern house mosquito</name>
    <dbReference type="NCBI Taxonomy" id="38569"/>
    <lineage>
        <taxon>Eukaryota</taxon>
        <taxon>Metazoa</taxon>
        <taxon>Ecdysozoa</taxon>
        <taxon>Arthropoda</taxon>
        <taxon>Hexapoda</taxon>
        <taxon>Insecta</taxon>
        <taxon>Pterygota</taxon>
        <taxon>Neoptera</taxon>
        <taxon>Endopterygota</taxon>
        <taxon>Diptera</taxon>
        <taxon>Nematocera</taxon>
        <taxon>Culicoidea</taxon>
        <taxon>Culicidae</taxon>
        <taxon>Culicinae</taxon>
        <taxon>Culicini</taxon>
        <taxon>Culex</taxon>
        <taxon>Culex</taxon>
    </lineage>
</organism>
<sequence length="113" mass="13008">MSMLTEPSNLTVLVQYYCYLFFITNFGINFVLYCISGQNFRKAVIEMFNRTRQSRLYQEPFSGGTQTEIFRSSGSLMALKRCNTMTNRPTLAPPPSSSSWGREFCDYPTLSRP</sequence>
<dbReference type="SUPFAM" id="SSF81321">
    <property type="entry name" value="Family A G protein-coupled receptor-like"/>
    <property type="match status" value="1"/>
</dbReference>
<dbReference type="AlphaFoldDB" id="A0ABD1CU09"/>
<keyword evidence="1" id="KW-0812">Transmembrane</keyword>
<evidence type="ECO:0000313" key="3">
    <source>
        <dbReference type="Proteomes" id="UP001562425"/>
    </source>
</evidence>
<protein>
    <submittedName>
        <fullName evidence="2">Uncharacterized protein</fullName>
    </submittedName>
</protein>
<accession>A0ABD1CU09</accession>
<name>A0ABD1CU09_CULPP</name>
<gene>
    <name evidence="2" type="ORF">pipiens_014565</name>
</gene>
<keyword evidence="3" id="KW-1185">Reference proteome</keyword>
<dbReference type="Proteomes" id="UP001562425">
    <property type="component" value="Unassembled WGS sequence"/>
</dbReference>
<comment type="caution">
    <text evidence="2">The sequence shown here is derived from an EMBL/GenBank/DDBJ whole genome shotgun (WGS) entry which is preliminary data.</text>
</comment>
<keyword evidence="1" id="KW-0472">Membrane</keyword>
<feature type="transmembrane region" description="Helical" evidence="1">
    <location>
        <begin position="12"/>
        <end position="35"/>
    </location>
</feature>
<evidence type="ECO:0000256" key="1">
    <source>
        <dbReference type="SAM" id="Phobius"/>
    </source>
</evidence>
<dbReference type="EMBL" id="JBEHCU010009417">
    <property type="protein sequence ID" value="KAL1379916.1"/>
    <property type="molecule type" value="Genomic_DNA"/>
</dbReference>